<reference evidence="2 3" key="1">
    <citation type="submission" date="2022-05" db="EMBL/GenBank/DDBJ databases">
        <authorList>
            <person name="Park J.-S."/>
        </authorList>
    </citation>
    <scope>NUCLEOTIDE SEQUENCE [LARGE SCALE GENOMIC DNA]</scope>
    <source>
        <strain evidence="2 3">2012CJ34-2</strain>
    </source>
</reference>
<name>A0ABT0PEN3_9GAMM</name>
<feature type="compositionally biased region" description="Low complexity" evidence="1">
    <location>
        <begin position="23"/>
        <end position="40"/>
    </location>
</feature>
<dbReference type="RefSeq" id="WP_249698926.1">
    <property type="nucleotide sequence ID" value="NZ_JAMFLX010000008.1"/>
</dbReference>
<dbReference type="Proteomes" id="UP001203338">
    <property type="component" value="Unassembled WGS sequence"/>
</dbReference>
<evidence type="ECO:0000313" key="2">
    <source>
        <dbReference type="EMBL" id="MCL6269829.1"/>
    </source>
</evidence>
<comment type="caution">
    <text evidence="2">The sequence shown here is derived from an EMBL/GenBank/DDBJ whole genome shotgun (WGS) entry which is preliminary data.</text>
</comment>
<feature type="region of interest" description="Disordered" evidence="1">
    <location>
        <begin position="1"/>
        <end position="43"/>
    </location>
</feature>
<feature type="region of interest" description="Disordered" evidence="1">
    <location>
        <begin position="108"/>
        <end position="141"/>
    </location>
</feature>
<gene>
    <name evidence="2" type="ORF">M3P05_07730</name>
</gene>
<sequence>MNKASPQRPYRSPSPSAGAVGGNSRKSSTSSSSKNFSTRSVVTEIPKAYMNKRVEKGYHPHAYKNCSVDGERRVAFINELRTTAPIKGKKLEKVKSHVQEPIVRKKVSYKPPQETHAEKMRQWQKGLRPLAPVTKDKPAWR</sequence>
<evidence type="ECO:0000313" key="3">
    <source>
        <dbReference type="Proteomes" id="UP001203338"/>
    </source>
</evidence>
<evidence type="ECO:0000256" key="1">
    <source>
        <dbReference type="SAM" id="MobiDB-lite"/>
    </source>
</evidence>
<keyword evidence="3" id="KW-1185">Reference proteome</keyword>
<organism evidence="2 3">
    <name type="scientific">Parendozoicomonas callyspongiae</name>
    <dbReference type="NCBI Taxonomy" id="2942213"/>
    <lineage>
        <taxon>Bacteria</taxon>
        <taxon>Pseudomonadati</taxon>
        <taxon>Pseudomonadota</taxon>
        <taxon>Gammaproteobacteria</taxon>
        <taxon>Oceanospirillales</taxon>
        <taxon>Endozoicomonadaceae</taxon>
        <taxon>Parendozoicomonas</taxon>
    </lineage>
</organism>
<protein>
    <submittedName>
        <fullName evidence="2">Uncharacterized protein</fullName>
    </submittedName>
</protein>
<proteinExistence type="predicted"/>
<dbReference type="EMBL" id="JAMFLX010000008">
    <property type="protein sequence ID" value="MCL6269829.1"/>
    <property type="molecule type" value="Genomic_DNA"/>
</dbReference>
<feature type="compositionally biased region" description="Low complexity" evidence="1">
    <location>
        <begin position="1"/>
        <end position="16"/>
    </location>
</feature>
<accession>A0ABT0PEN3</accession>